<organism evidence="12">
    <name type="scientific">Perkinsus olseni</name>
    <name type="common">Perkinsus atlanticus</name>
    <dbReference type="NCBI Taxonomy" id="32597"/>
    <lineage>
        <taxon>Eukaryota</taxon>
        <taxon>Sar</taxon>
        <taxon>Alveolata</taxon>
        <taxon>Perkinsozoa</taxon>
        <taxon>Perkinsea</taxon>
        <taxon>Perkinsida</taxon>
        <taxon>Perkinsidae</taxon>
        <taxon>Perkinsus</taxon>
    </lineage>
</organism>
<gene>
    <name evidence="12" type="primary">PMP34</name>
</gene>
<dbReference type="GO" id="GO:0080122">
    <property type="term" value="F:AMP transmembrane transporter activity"/>
    <property type="evidence" value="ECO:0007669"/>
    <property type="project" value="TreeGrafter"/>
</dbReference>
<dbReference type="InterPro" id="IPR018108">
    <property type="entry name" value="MCP_transmembrane"/>
</dbReference>
<dbReference type="InterPro" id="IPR052217">
    <property type="entry name" value="Mito/Peroxisomal_Carrier"/>
</dbReference>
<evidence type="ECO:0000313" key="12">
    <source>
        <dbReference type="EMBL" id="AND95744.1"/>
    </source>
</evidence>
<sequence length="323" mass="35210">MRSPHAVLDPSAVPTPIMHGMAGALANTLSIAILYPLDQIRTLQQAASSAPSRSGTSSLQLLSPKNIPLLYQGIGSSVEALLVSYFVFFFTFAYFRRLRLRVSGKGKPSPADNLISSMAAGVINVLVTSPLWVYATNKRLGLANRGDSFPSFLMRTEKWSDLWKGTAASLWLVSNPVVHFVVYESGRLALLSREPARRRGFSGVEDGRPVEEVRVLTDRQAVVLGGVAKFCATMATYPLQLVQTILRAQGSSQASLSTLGCLLAVYRRSGVFGCYAGLQAKLTQTVLNAMLMSVLYERILKLVHHNSLVFSAALKKYRSKLAE</sequence>
<comment type="similarity">
    <text evidence="2 10">Belongs to the mitochondrial carrier (TC 2.A.29) family.</text>
</comment>
<evidence type="ECO:0000256" key="8">
    <source>
        <dbReference type="ARBA" id="ARBA00023140"/>
    </source>
</evidence>
<name>A0A2K8DRD9_PEROL</name>
<evidence type="ECO:0000256" key="7">
    <source>
        <dbReference type="ARBA" id="ARBA00023136"/>
    </source>
</evidence>
<dbReference type="GO" id="GO:0015228">
    <property type="term" value="F:coenzyme A transmembrane transporter activity"/>
    <property type="evidence" value="ECO:0007669"/>
    <property type="project" value="TreeGrafter"/>
</dbReference>
<dbReference type="GO" id="GO:0005347">
    <property type="term" value="F:ATP transmembrane transporter activity"/>
    <property type="evidence" value="ECO:0007669"/>
    <property type="project" value="TreeGrafter"/>
</dbReference>
<dbReference type="SUPFAM" id="SSF103506">
    <property type="entry name" value="Mitochondrial carrier"/>
    <property type="match status" value="1"/>
</dbReference>
<evidence type="ECO:0000256" key="9">
    <source>
        <dbReference type="PROSITE-ProRule" id="PRU00282"/>
    </source>
</evidence>
<protein>
    <submittedName>
        <fullName evidence="12">Peroxisomal membrane protein 34</fullName>
    </submittedName>
</protein>
<evidence type="ECO:0000256" key="3">
    <source>
        <dbReference type="ARBA" id="ARBA00022448"/>
    </source>
</evidence>
<dbReference type="PANTHER" id="PTHR45939">
    <property type="entry name" value="PEROXISOMAL MEMBRANE PROTEIN PMP34-RELATED"/>
    <property type="match status" value="1"/>
</dbReference>
<keyword evidence="7 9" id="KW-0472">Membrane</keyword>
<dbReference type="GO" id="GO:0005778">
    <property type="term" value="C:peroxisomal membrane"/>
    <property type="evidence" value="ECO:0007669"/>
    <property type="project" value="UniProtKB-SubCell"/>
</dbReference>
<comment type="subcellular location">
    <subcellularLocation>
        <location evidence="1">Peroxisome membrane</location>
        <topology evidence="1">Multi-pass membrane protein</topology>
    </subcellularLocation>
</comment>
<evidence type="ECO:0000256" key="1">
    <source>
        <dbReference type="ARBA" id="ARBA00004585"/>
    </source>
</evidence>
<reference evidence="12" key="2">
    <citation type="journal article" date="2018" name="Genome Biol. Evol.">
        <title>Distribution and Evolution of Peroxisomes in Alveolates (Apicomplexa, Dinoflagellates, Ciliates).</title>
        <authorList>
            <person name="Ludewig-Klingner A.-K."/>
            <person name="Michael V."/>
            <person name="Jarek M."/>
            <person name="Brinkmann H."/>
            <person name="Petersen J."/>
        </authorList>
    </citation>
    <scope>NUCLEOTIDE SEQUENCE</scope>
    <source>
        <strain evidence="12">PRA-181</strain>
    </source>
</reference>
<evidence type="ECO:0000256" key="11">
    <source>
        <dbReference type="SAM" id="Phobius"/>
    </source>
</evidence>
<dbReference type="GO" id="GO:0015217">
    <property type="term" value="F:ADP transmembrane transporter activity"/>
    <property type="evidence" value="ECO:0007669"/>
    <property type="project" value="TreeGrafter"/>
</dbReference>
<evidence type="ECO:0000256" key="6">
    <source>
        <dbReference type="ARBA" id="ARBA00022989"/>
    </source>
</evidence>
<dbReference type="PANTHER" id="PTHR45939:SF5">
    <property type="entry name" value="PEROXISOMAL MEMBRANE PROTEIN PMP34"/>
    <property type="match status" value="1"/>
</dbReference>
<keyword evidence="5" id="KW-0677">Repeat</keyword>
<evidence type="ECO:0000256" key="2">
    <source>
        <dbReference type="ARBA" id="ARBA00006375"/>
    </source>
</evidence>
<evidence type="ECO:0000256" key="10">
    <source>
        <dbReference type="RuleBase" id="RU000488"/>
    </source>
</evidence>
<feature type="transmembrane region" description="Helical" evidence="11">
    <location>
        <begin position="69"/>
        <end position="95"/>
    </location>
</feature>
<evidence type="ECO:0000256" key="5">
    <source>
        <dbReference type="ARBA" id="ARBA00022737"/>
    </source>
</evidence>
<feature type="transmembrane region" description="Helical" evidence="11">
    <location>
        <begin position="115"/>
        <end position="135"/>
    </location>
</feature>
<keyword evidence="6 11" id="KW-1133">Transmembrane helix</keyword>
<feature type="transmembrane region" description="Helical" evidence="11">
    <location>
        <begin position="17"/>
        <end position="37"/>
    </location>
</feature>
<dbReference type="AlphaFoldDB" id="A0A2K8DRD9"/>
<evidence type="ECO:0000256" key="4">
    <source>
        <dbReference type="ARBA" id="ARBA00022692"/>
    </source>
</evidence>
<proteinExistence type="evidence at transcript level"/>
<keyword evidence="4 9" id="KW-0812">Transmembrane</keyword>
<dbReference type="GO" id="GO:0044610">
    <property type="term" value="F:FMN transmembrane transporter activity"/>
    <property type="evidence" value="ECO:0007669"/>
    <property type="project" value="TreeGrafter"/>
</dbReference>
<dbReference type="PROSITE" id="PS50920">
    <property type="entry name" value="SOLCAR"/>
    <property type="match status" value="2"/>
</dbReference>
<dbReference type="GO" id="GO:0015230">
    <property type="term" value="F:FAD transmembrane transporter activity"/>
    <property type="evidence" value="ECO:0007669"/>
    <property type="project" value="TreeGrafter"/>
</dbReference>
<dbReference type="Gene3D" id="1.50.40.10">
    <property type="entry name" value="Mitochondrial carrier domain"/>
    <property type="match status" value="1"/>
</dbReference>
<dbReference type="Pfam" id="PF00153">
    <property type="entry name" value="Mito_carr"/>
    <property type="match status" value="3"/>
</dbReference>
<dbReference type="GO" id="GO:0051724">
    <property type="term" value="F:NAD transmembrane transporter activity"/>
    <property type="evidence" value="ECO:0007669"/>
    <property type="project" value="TreeGrafter"/>
</dbReference>
<feature type="repeat" description="Solcar" evidence="9">
    <location>
        <begin position="14"/>
        <end position="98"/>
    </location>
</feature>
<reference evidence="12" key="1">
    <citation type="submission" date="2015-05" db="EMBL/GenBank/DDBJ databases">
        <authorList>
            <person name="Wang D.B."/>
            <person name="Wang M."/>
        </authorList>
    </citation>
    <scope>NUCLEOTIDE SEQUENCE</scope>
    <source>
        <strain evidence="12">PRA-181</strain>
    </source>
</reference>
<keyword evidence="8" id="KW-0576">Peroxisome</keyword>
<dbReference type="EMBL" id="KR704834">
    <property type="protein sequence ID" value="AND95744.1"/>
    <property type="molecule type" value="mRNA"/>
</dbReference>
<dbReference type="InterPro" id="IPR023395">
    <property type="entry name" value="MCP_dom_sf"/>
</dbReference>
<accession>A0A2K8DRD9</accession>
<keyword evidence="3 10" id="KW-0813">Transport</keyword>
<feature type="repeat" description="Solcar" evidence="9">
    <location>
        <begin position="216"/>
        <end position="302"/>
    </location>
</feature>